<dbReference type="EMBL" id="JAIFRP010000073">
    <property type="protein sequence ID" value="KAK2579951.1"/>
    <property type="molecule type" value="Genomic_DNA"/>
</dbReference>
<dbReference type="Proteomes" id="UP001258017">
    <property type="component" value="Unassembled WGS sequence"/>
</dbReference>
<accession>A0AAD9RIZ2</accession>
<reference evidence="1" key="2">
    <citation type="journal article" date="2023" name="Commun. Biol.">
        <title>Intrasexual cuticular hydrocarbon dimorphism in a wasp sheds light on hydrocarbon biosynthesis genes in Hymenoptera.</title>
        <authorList>
            <person name="Moris V.C."/>
            <person name="Podsiadlowski L."/>
            <person name="Martin S."/>
            <person name="Oeyen J.P."/>
            <person name="Donath A."/>
            <person name="Petersen M."/>
            <person name="Wilbrandt J."/>
            <person name="Misof B."/>
            <person name="Liedtke D."/>
            <person name="Thamm M."/>
            <person name="Scheiner R."/>
            <person name="Schmitt T."/>
            <person name="Niehuis O."/>
        </authorList>
    </citation>
    <scope>NUCLEOTIDE SEQUENCE</scope>
    <source>
        <strain evidence="1">GBR_01_08_01A</strain>
    </source>
</reference>
<evidence type="ECO:0008006" key="3">
    <source>
        <dbReference type="Google" id="ProtNLM"/>
    </source>
</evidence>
<evidence type="ECO:0000313" key="2">
    <source>
        <dbReference type="Proteomes" id="UP001258017"/>
    </source>
</evidence>
<proteinExistence type="predicted"/>
<organism evidence="1 2">
    <name type="scientific">Odynerus spinipes</name>
    <dbReference type="NCBI Taxonomy" id="1348599"/>
    <lineage>
        <taxon>Eukaryota</taxon>
        <taxon>Metazoa</taxon>
        <taxon>Ecdysozoa</taxon>
        <taxon>Arthropoda</taxon>
        <taxon>Hexapoda</taxon>
        <taxon>Insecta</taxon>
        <taxon>Pterygota</taxon>
        <taxon>Neoptera</taxon>
        <taxon>Endopterygota</taxon>
        <taxon>Hymenoptera</taxon>
        <taxon>Apocrita</taxon>
        <taxon>Aculeata</taxon>
        <taxon>Vespoidea</taxon>
        <taxon>Vespidae</taxon>
        <taxon>Eumeninae</taxon>
        <taxon>Odynerus</taxon>
    </lineage>
</organism>
<sequence length="293" mass="34484">MFREILEKNITLKIPLKSEDDIDSAVQELTQQIQNAAWRSTPEMESKAEKETNYPKYVKDKIIEKRKVRRQWQLSRHPADKAKLNRITRALKTLLYNLKNDNSQNYIKNLSAHEQGDYTLWKATRKIKQPKQHDPPIRLARGNWAREDKEKAEAFALHLASIFEPNQTAITEEEEKTISEYLETPLQLCLPIKHFSPGEIRFEIKLLNHKKAPDFDLINAKVLKELPKKAIMAITQIYNAIIRTDYFPVLWKFAKIILIHKPGKPQHEISSYRPIYCNQYFYLEPHDGLELNI</sequence>
<gene>
    <name evidence="1" type="ORF">KPH14_007631</name>
</gene>
<dbReference type="PANTHER" id="PTHR33395:SF22">
    <property type="entry name" value="REVERSE TRANSCRIPTASE DOMAIN-CONTAINING PROTEIN"/>
    <property type="match status" value="1"/>
</dbReference>
<protein>
    <recommendedName>
        <fullName evidence="3">Reverse transcriptase</fullName>
    </recommendedName>
</protein>
<keyword evidence="2" id="KW-1185">Reference proteome</keyword>
<evidence type="ECO:0000313" key="1">
    <source>
        <dbReference type="EMBL" id="KAK2579951.1"/>
    </source>
</evidence>
<reference evidence="1" key="1">
    <citation type="submission" date="2021-08" db="EMBL/GenBank/DDBJ databases">
        <authorList>
            <person name="Misof B."/>
            <person name="Oliver O."/>
            <person name="Podsiadlowski L."/>
            <person name="Donath A."/>
            <person name="Peters R."/>
            <person name="Mayer C."/>
            <person name="Rust J."/>
            <person name="Gunkel S."/>
            <person name="Lesny P."/>
            <person name="Martin S."/>
            <person name="Oeyen J.P."/>
            <person name="Petersen M."/>
            <person name="Panagiotis P."/>
            <person name="Wilbrandt J."/>
            <person name="Tanja T."/>
        </authorList>
    </citation>
    <scope>NUCLEOTIDE SEQUENCE</scope>
    <source>
        <strain evidence="1">GBR_01_08_01A</strain>
        <tissue evidence="1">Thorax + abdomen</tissue>
    </source>
</reference>
<name>A0AAD9RIZ2_9HYME</name>
<dbReference type="PANTHER" id="PTHR33395">
    <property type="entry name" value="TRANSCRIPTASE, PUTATIVE-RELATED-RELATED"/>
    <property type="match status" value="1"/>
</dbReference>
<dbReference type="AlphaFoldDB" id="A0AAD9RIZ2"/>
<comment type="caution">
    <text evidence="1">The sequence shown here is derived from an EMBL/GenBank/DDBJ whole genome shotgun (WGS) entry which is preliminary data.</text>
</comment>